<dbReference type="InterPro" id="IPR011251">
    <property type="entry name" value="Luciferase-like_dom"/>
</dbReference>
<dbReference type="PANTHER" id="PTHR42847">
    <property type="entry name" value="ALKANESULFONATE MONOOXYGENASE"/>
    <property type="match status" value="1"/>
</dbReference>
<dbReference type="AlphaFoldDB" id="A0A139X2R6"/>
<dbReference type="GO" id="GO:0046306">
    <property type="term" value="P:alkanesulfonate catabolic process"/>
    <property type="evidence" value="ECO:0007669"/>
    <property type="project" value="TreeGrafter"/>
</dbReference>
<keyword evidence="3" id="KW-0560">Oxidoreductase</keyword>
<dbReference type="EMBL" id="ANNX02000036">
    <property type="protein sequence ID" value="KYC38999.1"/>
    <property type="molecule type" value="Genomic_DNA"/>
</dbReference>
<dbReference type="CDD" id="cd01094">
    <property type="entry name" value="Alkanesulfonate_monoxygenase"/>
    <property type="match status" value="1"/>
</dbReference>
<name>A0A139X2R6_9CYAN</name>
<keyword evidence="4 6" id="KW-0503">Monooxygenase</keyword>
<evidence type="ECO:0000313" key="7">
    <source>
        <dbReference type="Proteomes" id="UP000076925"/>
    </source>
</evidence>
<evidence type="ECO:0000256" key="4">
    <source>
        <dbReference type="ARBA" id="ARBA00023033"/>
    </source>
</evidence>
<dbReference type="GO" id="GO:0008726">
    <property type="term" value="F:alkanesulfonate monooxygenase activity"/>
    <property type="evidence" value="ECO:0007669"/>
    <property type="project" value="TreeGrafter"/>
</dbReference>
<dbReference type="PANTHER" id="PTHR42847:SF4">
    <property type="entry name" value="ALKANESULFONATE MONOOXYGENASE-RELATED"/>
    <property type="match status" value="1"/>
</dbReference>
<evidence type="ECO:0000256" key="2">
    <source>
        <dbReference type="ARBA" id="ARBA00022643"/>
    </source>
</evidence>
<protein>
    <submittedName>
        <fullName evidence="6">Alkanesulfonate monooxygenase</fullName>
    </submittedName>
</protein>
<comment type="caution">
    <text evidence="6">The sequence shown here is derived from an EMBL/GenBank/DDBJ whole genome shotgun (WGS) entry which is preliminary data.</text>
</comment>
<dbReference type="Proteomes" id="UP000076925">
    <property type="component" value="Unassembled WGS sequence"/>
</dbReference>
<dbReference type="RefSeq" id="WP_017743610.1">
    <property type="nucleotide sequence ID" value="NZ_KQ976354.1"/>
</dbReference>
<dbReference type="STRING" id="128403.WA1_33955"/>
<dbReference type="Pfam" id="PF00296">
    <property type="entry name" value="Bac_luciferase"/>
    <property type="match status" value="1"/>
</dbReference>
<dbReference type="InterPro" id="IPR050172">
    <property type="entry name" value="SsuD_RutA_monooxygenase"/>
</dbReference>
<dbReference type="Gene3D" id="3.20.20.30">
    <property type="entry name" value="Luciferase-like domain"/>
    <property type="match status" value="1"/>
</dbReference>
<evidence type="ECO:0000256" key="1">
    <source>
        <dbReference type="ARBA" id="ARBA00022630"/>
    </source>
</evidence>
<keyword evidence="7" id="KW-1185">Reference proteome</keyword>
<proteinExistence type="predicted"/>
<keyword evidence="1" id="KW-0285">Flavoprotein</keyword>
<evidence type="ECO:0000256" key="3">
    <source>
        <dbReference type="ARBA" id="ARBA00023002"/>
    </source>
</evidence>
<gene>
    <name evidence="6" type="ORF">WA1_33955</name>
</gene>
<feature type="domain" description="Luciferase-like" evidence="5">
    <location>
        <begin position="23"/>
        <end position="320"/>
    </location>
</feature>
<sequence>MSQPRYGIWAPVGGNFGPLNTPDEPIDASYERTRSLVLEAERLGYVTTLVAQHLANPRSLELDQLETWTACAALAEATESIEIIAAIKPLLFHPAVLAKMSLGIDAISRGRFAINLVSAWFRPEMERTNIPFPPHDERYRYSGEWLQVVVALWSGEKVNFEGEYFKIQDLNLRPFCVAQPYSRIYLGGASDSAQILAAQQADVYFINGQPIEDVRKVIKQVFSRPRFLPQPIRFDLSAFVIARPTDEEAQAELEQLMALQKLEEQYKLNVVKGVDPEAVMFQLFAKNPAVGGNGGTAAGLVGSYDTVATRVAAFVDAGIDTFMLQFNPFVREMTRFAQEVMPRVRRLQKVV</sequence>
<evidence type="ECO:0000313" key="6">
    <source>
        <dbReference type="EMBL" id="KYC38999.1"/>
    </source>
</evidence>
<evidence type="ECO:0000259" key="5">
    <source>
        <dbReference type="Pfam" id="PF00296"/>
    </source>
</evidence>
<reference evidence="6 7" key="1">
    <citation type="journal article" date="2013" name="Genome Biol. Evol.">
        <title>Genomes of Stigonematalean cyanobacteria (subsection V) and the evolution of oxygenic photosynthesis from prokaryotes to plastids.</title>
        <authorList>
            <person name="Dagan T."/>
            <person name="Roettger M."/>
            <person name="Stucken K."/>
            <person name="Landan G."/>
            <person name="Koch R."/>
            <person name="Major P."/>
            <person name="Gould S.B."/>
            <person name="Goremykin V.V."/>
            <person name="Rippka R."/>
            <person name="Tandeau de Marsac N."/>
            <person name="Gugger M."/>
            <person name="Lockhart P.J."/>
            <person name="Allen J.F."/>
            <person name="Brune I."/>
            <person name="Maus I."/>
            <person name="Puhler A."/>
            <person name="Martin W.F."/>
        </authorList>
    </citation>
    <scope>NUCLEOTIDE SEQUENCE [LARGE SCALE GENOMIC DNA]</scope>
    <source>
        <strain evidence="6 7">PCC 7110</strain>
    </source>
</reference>
<dbReference type="OrthoDB" id="9814695at2"/>
<dbReference type="InterPro" id="IPR036661">
    <property type="entry name" value="Luciferase-like_sf"/>
</dbReference>
<accession>A0A139X2R6</accession>
<dbReference type="SUPFAM" id="SSF51679">
    <property type="entry name" value="Bacterial luciferase-like"/>
    <property type="match status" value="1"/>
</dbReference>
<organism evidence="6 7">
    <name type="scientific">Scytonema hofmannii PCC 7110</name>
    <dbReference type="NCBI Taxonomy" id="128403"/>
    <lineage>
        <taxon>Bacteria</taxon>
        <taxon>Bacillati</taxon>
        <taxon>Cyanobacteriota</taxon>
        <taxon>Cyanophyceae</taxon>
        <taxon>Nostocales</taxon>
        <taxon>Scytonemataceae</taxon>
        <taxon>Scytonema</taxon>
    </lineage>
</organism>
<keyword evidence="2" id="KW-0288">FMN</keyword>